<evidence type="ECO:0000313" key="4">
    <source>
        <dbReference type="Proteomes" id="UP000095767"/>
    </source>
</evidence>
<dbReference type="OrthoDB" id="777694at2759"/>
<feature type="compositionally biased region" description="Basic and acidic residues" evidence="1">
    <location>
        <begin position="140"/>
        <end position="157"/>
    </location>
</feature>
<feature type="region of interest" description="Disordered" evidence="1">
    <location>
        <begin position="415"/>
        <end position="440"/>
    </location>
</feature>
<dbReference type="InterPro" id="IPR005380">
    <property type="entry name" value="XS_domain"/>
</dbReference>
<feature type="compositionally biased region" description="Pro residues" evidence="1">
    <location>
        <begin position="256"/>
        <end position="271"/>
    </location>
</feature>
<feature type="domain" description="XS" evidence="2">
    <location>
        <begin position="809"/>
        <end position="929"/>
    </location>
</feature>
<gene>
    <name evidence="3" type="ORF">BAE44_0019532</name>
</gene>
<proteinExistence type="predicted"/>
<accession>A0A1E5V2Q7</accession>
<reference evidence="3 4" key="1">
    <citation type="submission" date="2016-09" db="EMBL/GenBank/DDBJ databases">
        <title>The draft genome of Dichanthelium oligosanthes: A C3 panicoid grass species.</title>
        <authorList>
            <person name="Studer A.J."/>
            <person name="Schnable J.C."/>
            <person name="Brutnell T.P."/>
        </authorList>
    </citation>
    <scope>NUCLEOTIDE SEQUENCE [LARGE SCALE GENOMIC DNA]</scope>
    <source>
        <strain evidence="4">cv. Kellogg 1175</strain>
        <tissue evidence="3">Leaf</tissue>
    </source>
</reference>
<feature type="region of interest" description="Disordered" evidence="1">
    <location>
        <begin position="1"/>
        <end position="224"/>
    </location>
</feature>
<dbReference type="AlphaFoldDB" id="A0A1E5V2Q7"/>
<dbReference type="Pfam" id="PF03468">
    <property type="entry name" value="XS"/>
    <property type="match status" value="1"/>
</dbReference>
<feature type="compositionally biased region" description="Basic and acidic residues" evidence="1">
    <location>
        <begin position="24"/>
        <end position="42"/>
    </location>
</feature>
<evidence type="ECO:0000259" key="2">
    <source>
        <dbReference type="Pfam" id="PF03468"/>
    </source>
</evidence>
<comment type="caution">
    <text evidence="3">The sequence shown here is derived from an EMBL/GenBank/DDBJ whole genome shotgun (WGS) entry which is preliminary data.</text>
</comment>
<dbReference type="GO" id="GO:0031047">
    <property type="term" value="P:regulatory ncRNA-mediated gene silencing"/>
    <property type="evidence" value="ECO:0007669"/>
    <property type="project" value="InterPro"/>
</dbReference>
<dbReference type="Proteomes" id="UP000095767">
    <property type="component" value="Unassembled WGS sequence"/>
</dbReference>
<feature type="region of interest" description="Disordered" evidence="1">
    <location>
        <begin position="241"/>
        <end position="271"/>
    </location>
</feature>
<dbReference type="EMBL" id="LWDX02053521">
    <property type="protein sequence ID" value="OEL19453.1"/>
    <property type="molecule type" value="Genomic_DNA"/>
</dbReference>
<feature type="region of interest" description="Disordered" evidence="1">
    <location>
        <begin position="707"/>
        <end position="799"/>
    </location>
</feature>
<keyword evidence="4" id="KW-1185">Reference proteome</keyword>
<feature type="compositionally biased region" description="Basic residues" evidence="1">
    <location>
        <begin position="43"/>
        <end position="58"/>
    </location>
</feature>
<feature type="compositionally biased region" description="Gly residues" evidence="1">
    <location>
        <begin position="1"/>
        <end position="23"/>
    </location>
</feature>
<name>A0A1E5V2Q7_9POAL</name>
<dbReference type="InterPro" id="IPR038588">
    <property type="entry name" value="XS_domain_sf"/>
</dbReference>
<dbReference type="Gene3D" id="3.30.70.2890">
    <property type="entry name" value="XS domain"/>
    <property type="match status" value="1"/>
</dbReference>
<feature type="compositionally biased region" description="Basic and acidic residues" evidence="1">
    <location>
        <begin position="82"/>
        <end position="133"/>
    </location>
</feature>
<feature type="compositionally biased region" description="Polar residues" evidence="1">
    <location>
        <begin position="707"/>
        <end position="723"/>
    </location>
</feature>
<dbReference type="PANTHER" id="PTHR46619">
    <property type="entry name" value="RNA RECOGNITION MOTIF XS DOMAIN PROTEIN-RELATED"/>
    <property type="match status" value="1"/>
</dbReference>
<feature type="compositionally biased region" description="Basic and acidic residues" evidence="1">
    <location>
        <begin position="59"/>
        <end position="70"/>
    </location>
</feature>
<evidence type="ECO:0000256" key="1">
    <source>
        <dbReference type="SAM" id="MobiDB-lite"/>
    </source>
</evidence>
<evidence type="ECO:0000313" key="3">
    <source>
        <dbReference type="EMBL" id="OEL19453.1"/>
    </source>
</evidence>
<dbReference type="PANTHER" id="PTHR46619:SF2">
    <property type="entry name" value="XS DOMAIN PROTEIN"/>
    <property type="match status" value="1"/>
</dbReference>
<dbReference type="STRING" id="888268.A0A1E5V2Q7"/>
<feature type="compositionally biased region" description="Basic and acidic residues" evidence="1">
    <location>
        <begin position="770"/>
        <end position="783"/>
    </location>
</feature>
<protein>
    <recommendedName>
        <fullName evidence="2">XS domain-containing protein</fullName>
    </recommendedName>
</protein>
<organism evidence="3 4">
    <name type="scientific">Dichanthelium oligosanthes</name>
    <dbReference type="NCBI Taxonomy" id="888268"/>
    <lineage>
        <taxon>Eukaryota</taxon>
        <taxon>Viridiplantae</taxon>
        <taxon>Streptophyta</taxon>
        <taxon>Embryophyta</taxon>
        <taxon>Tracheophyta</taxon>
        <taxon>Spermatophyta</taxon>
        <taxon>Magnoliopsida</taxon>
        <taxon>Liliopsida</taxon>
        <taxon>Poales</taxon>
        <taxon>Poaceae</taxon>
        <taxon>PACMAD clade</taxon>
        <taxon>Panicoideae</taxon>
        <taxon>Panicodae</taxon>
        <taxon>Paniceae</taxon>
        <taxon>Dichantheliinae</taxon>
        <taxon>Dichanthelium</taxon>
    </lineage>
</organism>
<sequence>MRRGGGGGGRGGRGGRGGGGGGYGRKDTRPGGGSRDDRDRRPDHRPRRSASPNRRPRRPRGEEDDRDPPRGGRIGYGGGDRSPPRRERTGYGDRRSSPRRGRVEYEGPRDPPVRGANREYGGDRHSPRGRKEYTPPGARDYGRGSYREERDRYDRLGRGSAHGYEAPPAYMLPDHPSDLGRPSLRPGKKESDYFGGSGDRSLLKDDYLGGGGPGPRSIGKESEVFGDGGVTLRISANELGRTTAMYSQNRRSPPLRRTPPPRAVLSPPPLYPSVPPESGFLTGGSAMKASEGYVAGSTQLLHEDGNFKYHKHSHDHIEGGRDIERHYSGSRDLVAEKAGGTERFYSAGDVPAGRVRDTERLYSSRGMLEPDLVPCAQLKVLGDSSSALLAKDRPYRMHAEPVYEPSNGYIMNGLGRPSHDSLGHGSGHPHRLSGSPLEHASAHGDETLLDIARQARAKHAPRAESVEYDGHDEYFRRDPINDAYAAPENLRVNASLNSRHISGATALRGIRDERVNHNLGLSHRIEEFESSFEAMHQDTEQLNQQSYDGDASVHYPTARGGNDRYSHSPEPIGIARRPARHHVASFENISDQEPSPIVSRKRYRSPAYLDHEIDVYQADDGFAGYEPYDDDMDEYDLPPPRGSVYDMADDDDEYDERYEMSTNRNVFSRLALPHDINGDWTDTDQGNHPHSDIMAYGRSEHIPMSQRLSRPNSHTELWGTSSHGRGRGKGRGRGGLTKSAKKRLRTDPHQFHGGYPSEKNEFIEPNKFSKLSEDDLPVQKDPPEGSDEFNTSKAHHSIPSEEVNAMRGDLMLWPPVVVIHNSSVVNKAKDTEAKILPMEEIEGVLADIGVPCEKVKVSHGRPANQSIFLVKFQPTISGFQEAMRIHDHFSSRNHGKDEFQQMRDGKGKNAAPVDNLEELLYAHIGIVEDLVYLDEEAKRRCKIRSKKEVEANADATLNLEP</sequence>